<dbReference type="PANTHER" id="PTHR11496">
    <property type="entry name" value="ALCOHOL DEHYDROGENASE"/>
    <property type="match status" value="1"/>
</dbReference>
<dbReference type="InterPro" id="IPR039697">
    <property type="entry name" value="Alcohol_dehydrogenase_Fe"/>
</dbReference>
<dbReference type="InterPro" id="IPR001670">
    <property type="entry name" value="ADH_Fe/GldA"/>
</dbReference>
<evidence type="ECO:0000313" key="4">
    <source>
        <dbReference type="EMBL" id="MFC4202941.1"/>
    </source>
</evidence>
<comment type="caution">
    <text evidence="4">The sequence shown here is derived from an EMBL/GenBank/DDBJ whole genome shotgun (WGS) entry which is preliminary data.</text>
</comment>
<evidence type="ECO:0000256" key="1">
    <source>
        <dbReference type="ARBA" id="ARBA00023002"/>
    </source>
</evidence>
<dbReference type="Pfam" id="PF00465">
    <property type="entry name" value="Fe-ADH"/>
    <property type="match status" value="1"/>
</dbReference>
<keyword evidence="5" id="KW-1185">Reference proteome</keyword>
<dbReference type="Pfam" id="PF25137">
    <property type="entry name" value="ADH_Fe_C"/>
    <property type="match status" value="1"/>
</dbReference>
<dbReference type="InterPro" id="IPR056798">
    <property type="entry name" value="ADH_Fe_C"/>
</dbReference>
<organism evidence="4 5">
    <name type="scientific">Candidimonas humi</name>
    <dbReference type="NCBI Taxonomy" id="683355"/>
    <lineage>
        <taxon>Bacteria</taxon>
        <taxon>Pseudomonadati</taxon>
        <taxon>Pseudomonadota</taxon>
        <taxon>Betaproteobacteria</taxon>
        <taxon>Burkholderiales</taxon>
        <taxon>Alcaligenaceae</taxon>
        <taxon>Candidimonas</taxon>
    </lineage>
</organism>
<feature type="domain" description="Fe-containing alcohol dehydrogenase-like C-terminal" evidence="3">
    <location>
        <begin position="161"/>
        <end position="343"/>
    </location>
</feature>
<keyword evidence="1" id="KW-0560">Oxidoreductase</keyword>
<evidence type="ECO:0000259" key="2">
    <source>
        <dbReference type="Pfam" id="PF00465"/>
    </source>
</evidence>
<evidence type="ECO:0000259" key="3">
    <source>
        <dbReference type="Pfam" id="PF25137"/>
    </source>
</evidence>
<proteinExistence type="predicted"/>
<dbReference type="PANTHER" id="PTHR11496:SF83">
    <property type="entry name" value="HYDROXYACID-OXOACID TRANSHYDROGENASE, MITOCHONDRIAL"/>
    <property type="match status" value="1"/>
</dbReference>
<dbReference type="Proteomes" id="UP001595848">
    <property type="component" value="Unassembled WGS sequence"/>
</dbReference>
<evidence type="ECO:0000313" key="5">
    <source>
        <dbReference type="Proteomes" id="UP001595848"/>
    </source>
</evidence>
<reference evidence="5" key="1">
    <citation type="journal article" date="2019" name="Int. J. Syst. Evol. Microbiol.">
        <title>The Global Catalogue of Microorganisms (GCM) 10K type strain sequencing project: providing services to taxonomists for standard genome sequencing and annotation.</title>
        <authorList>
            <consortium name="The Broad Institute Genomics Platform"/>
            <consortium name="The Broad Institute Genome Sequencing Center for Infectious Disease"/>
            <person name="Wu L."/>
            <person name="Ma J."/>
        </authorList>
    </citation>
    <scope>NUCLEOTIDE SEQUENCE [LARGE SCALE GENOMIC DNA]</scope>
    <source>
        <strain evidence="5">LMG 24813</strain>
    </source>
</reference>
<dbReference type="RefSeq" id="WP_217965325.1">
    <property type="nucleotide sequence ID" value="NZ_JAHTBN010000006.1"/>
</dbReference>
<gene>
    <name evidence="4" type="ORF">ACFOY1_18475</name>
</gene>
<name>A0ABV8P2W8_9BURK</name>
<dbReference type="EMBL" id="JBHSBV010000007">
    <property type="protein sequence ID" value="MFC4202941.1"/>
    <property type="molecule type" value="Genomic_DNA"/>
</dbReference>
<accession>A0ABV8P2W8</accession>
<protein>
    <submittedName>
        <fullName evidence="4">Iron-containing alcohol dehydrogenase family protein</fullName>
    </submittedName>
</protein>
<sequence>MDAPFKMHFPPQLLLRGNCAELLNGLGGQRVLVIGSKRSAELFDWAGLFPGKEVAIFDGSLPHSPEAVLAQCSAIAHSFSPDTLIAIGSGSAIDLAKGVLDSISAEFIAIPTSLGGGEMTNVYGIRTQRGTKEGKGGLKYLPKKVIYDPGLLASLPLQELAASGINSWAHCIEAFYSRKQHWFGKAAAARGGNMWPELLTAAKSGEQNQALAETLFEAASLAGFAINACGLGLHHAVCHVVGAATGLTHGLVNAIALPKTLALNREIAPAAIRATEQALSVDDLIQSASDLIARLELPRSLQELHVSMDLVEPLVKALMTAHHLKNNPAVLDEDHASKLMHAIFTGST</sequence>
<feature type="domain" description="Alcohol dehydrogenase iron-type/glycerol dehydrogenase GldA" evidence="2">
    <location>
        <begin position="18"/>
        <end position="149"/>
    </location>
</feature>